<evidence type="ECO:0000313" key="3">
    <source>
        <dbReference type="Proteomes" id="UP000184226"/>
    </source>
</evidence>
<name>A0A1M5Z0T0_9BURK</name>
<dbReference type="PANTHER" id="PTHR46230">
    <property type="match status" value="1"/>
</dbReference>
<gene>
    <name evidence="2" type="ORF">SAMN04488135_111160</name>
</gene>
<dbReference type="GO" id="GO:0016226">
    <property type="term" value="P:iron-sulfur cluster assembly"/>
    <property type="evidence" value="ECO:0007669"/>
    <property type="project" value="TreeGrafter"/>
</dbReference>
<dbReference type="EMBL" id="FQXE01000011">
    <property type="protein sequence ID" value="SHI17856.1"/>
    <property type="molecule type" value="Genomic_DNA"/>
</dbReference>
<comment type="similarity">
    <text evidence="1">Belongs to the BolA/IbaG family.</text>
</comment>
<dbReference type="RefSeq" id="WP_073106060.1">
    <property type="nucleotide sequence ID" value="NZ_FQXE01000011.1"/>
</dbReference>
<protein>
    <submittedName>
        <fullName evidence="2">BolA protein</fullName>
    </submittedName>
</protein>
<dbReference type="Proteomes" id="UP000184226">
    <property type="component" value="Unassembled WGS sequence"/>
</dbReference>
<dbReference type="AlphaFoldDB" id="A0A1M5Z0T0"/>
<dbReference type="Pfam" id="PF01722">
    <property type="entry name" value="BolA"/>
    <property type="match status" value="1"/>
</dbReference>
<dbReference type="OrthoDB" id="5296536at2"/>
<dbReference type="SUPFAM" id="SSF82657">
    <property type="entry name" value="BolA-like"/>
    <property type="match status" value="1"/>
</dbReference>
<dbReference type="InterPro" id="IPR002634">
    <property type="entry name" value="BolA"/>
</dbReference>
<organism evidence="2 3">
    <name type="scientific">Pollutimonas bauzanensis</name>
    <dbReference type="NCBI Taxonomy" id="658167"/>
    <lineage>
        <taxon>Bacteria</taxon>
        <taxon>Pseudomonadati</taxon>
        <taxon>Pseudomonadota</taxon>
        <taxon>Betaproteobacteria</taxon>
        <taxon>Burkholderiales</taxon>
        <taxon>Alcaligenaceae</taxon>
        <taxon>Pollutimonas</taxon>
    </lineage>
</organism>
<dbReference type="STRING" id="658167.SAMN04488135_111160"/>
<accession>A0A1M5Z0T0</accession>
<dbReference type="PIRSF" id="PIRSF003113">
    <property type="entry name" value="BolA"/>
    <property type="match status" value="1"/>
</dbReference>
<reference evidence="2 3" key="1">
    <citation type="submission" date="2016-11" db="EMBL/GenBank/DDBJ databases">
        <authorList>
            <person name="Jaros S."/>
            <person name="Januszkiewicz K."/>
            <person name="Wedrychowicz H."/>
        </authorList>
    </citation>
    <scope>NUCLEOTIDE SEQUENCE [LARGE SCALE GENOMIC DNA]</scope>
    <source>
        <strain evidence="2 3">CGMCC 1.10190</strain>
    </source>
</reference>
<sequence>MSTERMNVLKERLAPLAPTHLEIIDESHFHAGHEGSKNGAGHFRVVLWSEQFTGLSTLARHRLVYDRVQDLMPYPIHALAIVAKAHP</sequence>
<dbReference type="PANTHER" id="PTHR46230:SF7">
    <property type="entry name" value="BOLA-LIKE PROTEIN 1"/>
    <property type="match status" value="1"/>
</dbReference>
<evidence type="ECO:0000313" key="2">
    <source>
        <dbReference type="EMBL" id="SHI17856.1"/>
    </source>
</evidence>
<evidence type="ECO:0000256" key="1">
    <source>
        <dbReference type="RuleBase" id="RU003860"/>
    </source>
</evidence>
<dbReference type="Gene3D" id="3.30.300.90">
    <property type="entry name" value="BolA-like"/>
    <property type="match status" value="1"/>
</dbReference>
<proteinExistence type="inferred from homology"/>
<dbReference type="InterPro" id="IPR036065">
    <property type="entry name" value="BolA-like_sf"/>
</dbReference>
<keyword evidence="3" id="KW-1185">Reference proteome</keyword>